<dbReference type="PRINTS" id="PR00625">
    <property type="entry name" value="JDOMAIN"/>
</dbReference>
<evidence type="ECO:0000259" key="2">
    <source>
        <dbReference type="PROSITE" id="PS50076"/>
    </source>
</evidence>
<dbReference type="CDD" id="cd06257">
    <property type="entry name" value="DnaJ"/>
    <property type="match status" value="1"/>
</dbReference>
<dbReference type="Pfam" id="PF00226">
    <property type="entry name" value="DnaJ"/>
    <property type="match status" value="1"/>
</dbReference>
<dbReference type="Gene3D" id="1.10.287.110">
    <property type="entry name" value="DnaJ domain"/>
    <property type="match status" value="1"/>
</dbReference>
<gene>
    <name evidence="3" type="primary">djlA_1</name>
    <name evidence="3" type="ORF">SDC9_04491</name>
</gene>
<dbReference type="InterPro" id="IPR001623">
    <property type="entry name" value="DnaJ_domain"/>
</dbReference>
<evidence type="ECO:0000256" key="1">
    <source>
        <dbReference type="SAM" id="MobiDB-lite"/>
    </source>
</evidence>
<dbReference type="AlphaFoldDB" id="A0A644SWF6"/>
<dbReference type="PROSITE" id="PS50076">
    <property type="entry name" value="DNAJ_2"/>
    <property type="match status" value="1"/>
</dbReference>
<sequence length="165" mass="18871">MDQIFERLERLVKAWVNSGTSTSAPRGRGPSSKSYGDPDLDAAMAELDDYLDTSKTETERREAEEQRAQAQRERKFREEQSRRYGTQADGEQTTVVVEQAYRYLGLKPYAPFSEVKAAYKKLLFTYHPDRNSSSPEALKKATETSTRINAAFQIVEAYEESRKGR</sequence>
<proteinExistence type="predicted"/>
<dbReference type="SMART" id="SM00271">
    <property type="entry name" value="DnaJ"/>
    <property type="match status" value="1"/>
</dbReference>
<feature type="compositionally biased region" description="Basic and acidic residues" evidence="1">
    <location>
        <begin position="52"/>
        <end position="82"/>
    </location>
</feature>
<dbReference type="EMBL" id="VSSQ01000008">
    <property type="protein sequence ID" value="MPL58945.1"/>
    <property type="molecule type" value="Genomic_DNA"/>
</dbReference>
<accession>A0A644SWF6</accession>
<reference evidence="3" key="1">
    <citation type="submission" date="2019-08" db="EMBL/GenBank/DDBJ databases">
        <authorList>
            <person name="Kucharzyk K."/>
            <person name="Murdoch R.W."/>
            <person name="Higgins S."/>
            <person name="Loffler F."/>
        </authorList>
    </citation>
    <scope>NUCLEOTIDE SEQUENCE</scope>
</reference>
<protein>
    <submittedName>
        <fullName evidence="3">DnaJ-like protein DjlA</fullName>
    </submittedName>
</protein>
<dbReference type="InterPro" id="IPR036869">
    <property type="entry name" value="J_dom_sf"/>
</dbReference>
<organism evidence="3">
    <name type="scientific">bioreactor metagenome</name>
    <dbReference type="NCBI Taxonomy" id="1076179"/>
    <lineage>
        <taxon>unclassified sequences</taxon>
        <taxon>metagenomes</taxon>
        <taxon>ecological metagenomes</taxon>
    </lineage>
</organism>
<evidence type="ECO:0000313" key="3">
    <source>
        <dbReference type="EMBL" id="MPL58945.1"/>
    </source>
</evidence>
<name>A0A644SWF6_9ZZZZ</name>
<feature type="domain" description="J" evidence="2">
    <location>
        <begin position="99"/>
        <end position="165"/>
    </location>
</feature>
<feature type="region of interest" description="Disordered" evidence="1">
    <location>
        <begin position="16"/>
        <end position="89"/>
    </location>
</feature>
<comment type="caution">
    <text evidence="3">The sequence shown here is derived from an EMBL/GenBank/DDBJ whole genome shotgun (WGS) entry which is preliminary data.</text>
</comment>
<dbReference type="SUPFAM" id="SSF46565">
    <property type="entry name" value="Chaperone J-domain"/>
    <property type="match status" value="1"/>
</dbReference>